<protein>
    <submittedName>
        <fullName evidence="1">Uncharacterized protein</fullName>
    </submittedName>
</protein>
<dbReference type="Gene3D" id="3.20.20.80">
    <property type="entry name" value="Glycosidases"/>
    <property type="match status" value="1"/>
</dbReference>
<organism evidence="1 2">
    <name type="scientific">Candidatus Colimorpha enterica</name>
    <dbReference type="NCBI Taxonomy" id="3083063"/>
    <lineage>
        <taxon>Bacteria</taxon>
        <taxon>Pseudomonadati</taxon>
        <taxon>Bacteroidota</taxon>
        <taxon>Bacteroidia</taxon>
        <taxon>Bacteroidales</taxon>
        <taxon>Candidatus Colimorpha</taxon>
    </lineage>
</organism>
<evidence type="ECO:0000313" key="2">
    <source>
        <dbReference type="Proteomes" id="UP001139365"/>
    </source>
</evidence>
<accession>A0AAE3FK21</accession>
<comment type="caution">
    <text evidence="1">The sequence shown here is derived from an EMBL/GenBank/DDBJ whole genome shotgun (WGS) entry which is preliminary data.</text>
</comment>
<evidence type="ECO:0000313" key="1">
    <source>
        <dbReference type="EMBL" id="MCI5756337.1"/>
    </source>
</evidence>
<proteinExistence type="predicted"/>
<dbReference type="Proteomes" id="UP001139365">
    <property type="component" value="Unassembled WGS sequence"/>
</dbReference>
<gene>
    <name evidence="1" type="ORF">MR241_08620</name>
</gene>
<dbReference type="EMBL" id="JALEMU010000137">
    <property type="protein sequence ID" value="MCI5756337.1"/>
    <property type="molecule type" value="Genomic_DNA"/>
</dbReference>
<dbReference type="AlphaFoldDB" id="A0AAE3FK21"/>
<reference evidence="1 2" key="1">
    <citation type="submission" date="2022-03" db="EMBL/GenBank/DDBJ databases">
        <title>Metagenome-assembled genomes from swine fecal metagenomes.</title>
        <authorList>
            <person name="Holman D.B."/>
            <person name="Kommadath A."/>
        </authorList>
    </citation>
    <scope>NUCLEOTIDE SEQUENCE [LARGE SCALE GENOMIC DNA]</scope>
    <source>
        <strain evidence="1">SUG147</strain>
    </source>
</reference>
<sequence length="465" mass="55232">MKTLNLEQHRARINNLREARKSIKKLTRELRIHNYLPGQIIYYLGDYPAKMSIKPTEYDFNLLKSYAENGVDMIQVHEEWNDSIEKYGSDKWHSNDPEGMKEFVELCHYFGIKIIPYCSASYIHEGSKYYREEFSRSHGGCIDMHYKYRYGWAGSEYWRDFIIPRTFNIMDTYGFDGIFNDWGYDWEIGTYINIPPERRNYELQGLDRYDPEAEDLIHILYDGVKSRGGIYKMHIGYYNSAPVRWKCYDYLWVGECNFTAEYGGGKLLEPYLVPCPDKPRLTNWGTERFDADAYFAMSIPFVQFPLLTHGRPTMGRCIDVPGVTQYNTTQKDHLYHYFEKVRDFADAHPNGPYVYSEWSQIPDDVEDYPRWSRYLALYKEMTEDQTVAFMEIRESEEILSEIPDNVFVTEFVNEERYMAVSNMTDQPYTLRLKDRWYDRVGEGTSDTFSVPSKRILFLKKPHMQL</sequence>
<name>A0AAE3FK21_9BACT</name>